<keyword evidence="2" id="KW-1185">Reference proteome</keyword>
<protein>
    <submittedName>
        <fullName evidence="1">Uncharacterized protein</fullName>
    </submittedName>
</protein>
<evidence type="ECO:0000313" key="1">
    <source>
        <dbReference type="EMBL" id="CAB0017812.1"/>
    </source>
</evidence>
<dbReference type="AlphaFoldDB" id="A0A6H5HJW2"/>
<dbReference type="Proteomes" id="UP000479000">
    <property type="component" value="Unassembled WGS sequence"/>
</dbReference>
<reference evidence="1 2" key="1">
    <citation type="submission" date="2020-02" db="EMBL/GenBank/DDBJ databases">
        <authorList>
            <person name="Ferguson B K."/>
        </authorList>
    </citation>
    <scope>NUCLEOTIDE SEQUENCE [LARGE SCALE GENOMIC DNA]</scope>
</reference>
<sequence length="58" mass="6629">MVLRNSLRLLALVKQADFRKCARIKKRSQHPHSVGNSLGQCRDRWEMEDSLAVAAHSI</sequence>
<proteinExistence type="predicted"/>
<organism evidence="1 2">
    <name type="scientific">Nesidiocoris tenuis</name>
    <dbReference type="NCBI Taxonomy" id="355587"/>
    <lineage>
        <taxon>Eukaryota</taxon>
        <taxon>Metazoa</taxon>
        <taxon>Ecdysozoa</taxon>
        <taxon>Arthropoda</taxon>
        <taxon>Hexapoda</taxon>
        <taxon>Insecta</taxon>
        <taxon>Pterygota</taxon>
        <taxon>Neoptera</taxon>
        <taxon>Paraneoptera</taxon>
        <taxon>Hemiptera</taxon>
        <taxon>Heteroptera</taxon>
        <taxon>Panheteroptera</taxon>
        <taxon>Cimicomorpha</taxon>
        <taxon>Miridae</taxon>
        <taxon>Dicyphina</taxon>
        <taxon>Nesidiocoris</taxon>
    </lineage>
</organism>
<dbReference type="EMBL" id="CADCXU010031975">
    <property type="protein sequence ID" value="CAB0017812.1"/>
    <property type="molecule type" value="Genomic_DNA"/>
</dbReference>
<gene>
    <name evidence="1" type="ORF">NTEN_LOCUS21749</name>
</gene>
<accession>A0A6H5HJW2</accession>
<evidence type="ECO:0000313" key="2">
    <source>
        <dbReference type="Proteomes" id="UP000479000"/>
    </source>
</evidence>
<name>A0A6H5HJW2_9HEMI</name>